<accession>A0ABN9TL13</accession>
<sequence length="595" mass="68201">MSSQKYPVDQKRHEEKDRLLKLEQDFLNAHRVRLDEEDDAKKRVLEAERLEEEHGVVVRMKGERKQNLEYEQSKLDDQISWQKFVSCHTRPDVAYESQITTYMTMVREERIHKVEDAMAKCQESEEIVGDLMERYCRAREDGRTVQQDLCMHYIHSIRDLEIEQIDVATMHLLQTIEQREQTNNSQVLMWWKTDSEHVKMGFWGHLQSKGFRAKQIEFPSAGARPVHIGLDLPKSIAMQSMGHMVGHSIGVRALYTTYDSVQGKDPSQMSVGGMIRVDLLSIPPFSKKVKTWTIRQIPPAGQELIKLPYPNTEHTMTSTAITVQPCKIEYKVPGHVLVAQSPTVSWWDAPSEKWSTEGITEIVWEPDARKVSFFSARLASFSITQDRHLDLPYKCWSMRPVAPLTVELDVQAGRYHLKFVITEDGLRLKGPNLPELHDVMYTEEVEDVSDRDNSTRRPRVRSPATLLKELQDCGLNLLPEDGDSEYLDGYTPKLPETSARAFSDLSEIAAFYDIASSTHNKSLPAERALVRIRENSLYEQFDPLDPDCDSDYTGVLFFPDKCSFVKSLECVSPCEEALKPGHHQRDDTSLTGVST</sequence>
<reference evidence="3" key="1">
    <citation type="submission" date="2023-10" db="EMBL/GenBank/DDBJ databases">
        <authorList>
            <person name="Chen Y."/>
            <person name="Shah S."/>
            <person name="Dougan E. K."/>
            <person name="Thang M."/>
            <person name="Chan C."/>
        </authorList>
    </citation>
    <scope>NUCLEOTIDE SEQUENCE [LARGE SCALE GENOMIC DNA]</scope>
</reference>
<dbReference type="EMBL" id="CAUYUJ010014838">
    <property type="protein sequence ID" value="CAK0846667.1"/>
    <property type="molecule type" value="Genomic_DNA"/>
</dbReference>
<evidence type="ECO:0000313" key="4">
    <source>
        <dbReference type="Proteomes" id="UP001189429"/>
    </source>
</evidence>
<protein>
    <recommendedName>
        <fullName evidence="2">IC97/Casc1 N-terminal domain-containing protein</fullName>
    </recommendedName>
</protein>
<dbReference type="Proteomes" id="UP001189429">
    <property type="component" value="Unassembled WGS sequence"/>
</dbReference>
<keyword evidence="4" id="KW-1185">Reference proteome</keyword>
<proteinExistence type="inferred from homology"/>
<dbReference type="InterPro" id="IPR031826">
    <property type="entry name" value="IC97/Casc1_N"/>
</dbReference>
<dbReference type="PANTHER" id="PTHR20929">
    <property type="entry name" value="LUNG ADENOMA SUSCEPTIBILITY 1-RELATED"/>
    <property type="match status" value="1"/>
</dbReference>
<gene>
    <name evidence="3" type="ORF">PCOR1329_LOCUS40120</name>
</gene>
<dbReference type="Pfam" id="PF15927">
    <property type="entry name" value="Casc1_N"/>
    <property type="match status" value="1"/>
</dbReference>
<organism evidence="3 4">
    <name type="scientific">Prorocentrum cordatum</name>
    <dbReference type="NCBI Taxonomy" id="2364126"/>
    <lineage>
        <taxon>Eukaryota</taxon>
        <taxon>Sar</taxon>
        <taxon>Alveolata</taxon>
        <taxon>Dinophyceae</taxon>
        <taxon>Prorocentrales</taxon>
        <taxon>Prorocentraceae</taxon>
        <taxon>Prorocentrum</taxon>
    </lineage>
</organism>
<name>A0ABN9TL13_9DINO</name>
<comment type="caution">
    <text evidence="3">The sequence shown here is derived from an EMBL/GenBank/DDBJ whole genome shotgun (WGS) entry which is preliminary data.</text>
</comment>
<evidence type="ECO:0000256" key="1">
    <source>
        <dbReference type="ARBA" id="ARBA00024332"/>
    </source>
</evidence>
<evidence type="ECO:0000313" key="3">
    <source>
        <dbReference type="EMBL" id="CAK0846667.1"/>
    </source>
</evidence>
<feature type="domain" description="IC97/Casc1 N-terminal" evidence="2">
    <location>
        <begin position="11"/>
        <end position="207"/>
    </location>
</feature>
<dbReference type="PANTHER" id="PTHR20929:SF11">
    <property type="entry name" value="DYNEIN AXONEMAL INTERMEDIATE CHAIN 7"/>
    <property type="match status" value="1"/>
</dbReference>
<dbReference type="InterPro" id="IPR023247">
    <property type="entry name" value="IC97/Dnai7-like"/>
</dbReference>
<comment type="similarity">
    <text evidence="1">Belongs to the DNAI7 family.</text>
</comment>
<evidence type="ECO:0000259" key="2">
    <source>
        <dbReference type="Pfam" id="PF15927"/>
    </source>
</evidence>